<sequence length="959" mass="104335">MPRPSRRSTRPSSRLSPSPFARPSTASSPAAATESKKEKGQASLDGWVEPPLKDPAASFEDHGFERAGVVAHMQPLGARPTAKDRATRTRVEGLRRSAAARNGMLSADDRDSPETTVAVEAAPQADDRNVPVALPILPHNRDEEEDDDYMPVVKKKKGSKKSKLNKKVATKSEEPAVPTTSEVESASPIKPEHDHNNETWMWTVIDRAFRGAQGVAKDLPKSSSVNAEILDCLHKQSKIDPELAEAIFTITKDEVRGLDPRPTELYRTFKRFVRDFRRTSSIQNAVQRNSSRSSPAPASIDDTSRSASPAEDTAESVEATNNDTPAPAVVDTHADNSTANGMPSSALHSRSGSVSSTSSLSSVDESIAAGPPPDVLQPAITKPAVTTKAVNGAKKQGKTKAAKKGPTISKRGLEQAGLLYSSDEEVKAKRRKYSQSLPNIHKFDASIPVSGIRGPPAGPVPNAAESAEVQPPRKRQILKFTSSNGLLNKPALQSGSSTTSPFSEFFPPGGSGSVTRATTPVLNPDGAERPSKRQKTSARTKHSPIKNRAGGVAGVARPSGGVGSPVGNGEEYDARSENDDFCSACGFSGLLLCCDGCDKAFHLTCCDPPLEQTPEERWLCHICAAKTKQAPREAFSLFMPLLNNMQRRNPTVFALPKKVQDYFEGVRANSEGAYEEIQATRPINKGRGGWDELPDNTKLKDAKGNAVLCSHCGKSSLNKQQIIQCDVCNANWHLECLDPPMANPPPIPFNAKTRNAWVCPRHIEHDLRFIQIDVSGHKRDIRVRKPKNPKVTDVNLRRGFKNNGLVEVFDETESESDFSEYDDPEEEGVVYRLPSKGIKLDFIAKVKEQRMAAEKQKARNFVANDAPPRKSTDIEMFNAAAPADRRACLNLIEFAQRENELSIDGDTIQTLIYGLTAELPDDVIQAENSGDGSKLSSPTAEEKEKLLNLMELIRRRLGS</sequence>
<name>A0ABR1ML55_9PEZI</name>
<evidence type="ECO:0000313" key="7">
    <source>
        <dbReference type="EMBL" id="KAK7552497.1"/>
    </source>
</evidence>
<evidence type="ECO:0000256" key="1">
    <source>
        <dbReference type="ARBA" id="ARBA00022723"/>
    </source>
</evidence>
<dbReference type="Proteomes" id="UP001365128">
    <property type="component" value="Unassembled WGS sequence"/>
</dbReference>
<keyword evidence="8" id="KW-1185">Reference proteome</keyword>
<dbReference type="InterPro" id="IPR013083">
    <property type="entry name" value="Znf_RING/FYVE/PHD"/>
</dbReference>
<feature type="compositionally biased region" description="Polar residues" evidence="5">
    <location>
        <begin position="335"/>
        <end position="348"/>
    </location>
</feature>
<feature type="compositionally biased region" description="Low complexity" evidence="5">
    <location>
        <begin position="349"/>
        <end position="366"/>
    </location>
</feature>
<dbReference type="CDD" id="cd15535">
    <property type="entry name" value="PHD1_Rco1"/>
    <property type="match status" value="1"/>
</dbReference>
<keyword evidence="1" id="KW-0479">Metal-binding</keyword>
<gene>
    <name evidence="7" type="ORF">IWX46DRAFT_344594</name>
</gene>
<protein>
    <recommendedName>
        <fullName evidence="6">PHD-type domain-containing protein</fullName>
    </recommendedName>
</protein>
<dbReference type="InterPro" id="IPR019786">
    <property type="entry name" value="Zinc_finger_PHD-type_CS"/>
</dbReference>
<dbReference type="SMART" id="SM00249">
    <property type="entry name" value="PHD"/>
    <property type="match status" value="2"/>
</dbReference>
<dbReference type="Pfam" id="PF00628">
    <property type="entry name" value="PHD"/>
    <property type="match status" value="2"/>
</dbReference>
<feature type="region of interest" description="Disordered" evidence="5">
    <location>
        <begin position="283"/>
        <end position="409"/>
    </location>
</feature>
<feature type="compositionally biased region" description="Basic and acidic residues" evidence="5">
    <location>
        <begin position="81"/>
        <end position="95"/>
    </location>
</feature>
<feature type="compositionally biased region" description="Basic residues" evidence="5">
    <location>
        <begin position="153"/>
        <end position="169"/>
    </location>
</feature>
<feature type="domain" description="PHD-type" evidence="6">
    <location>
        <begin position="706"/>
        <end position="765"/>
    </location>
</feature>
<dbReference type="SUPFAM" id="SSF57903">
    <property type="entry name" value="FYVE/PHD zinc finger"/>
    <property type="match status" value="2"/>
</dbReference>
<dbReference type="PANTHER" id="PTHR47636">
    <property type="entry name" value="TRANSCRIPTIONAL REGULATORY PROTEIN RCO1"/>
    <property type="match status" value="1"/>
</dbReference>
<evidence type="ECO:0000256" key="5">
    <source>
        <dbReference type="SAM" id="MobiDB-lite"/>
    </source>
</evidence>
<comment type="caution">
    <text evidence="7">The sequence shown here is derived from an EMBL/GenBank/DDBJ whole genome shotgun (WGS) entry which is preliminary data.</text>
</comment>
<dbReference type="PROSITE" id="PS01359">
    <property type="entry name" value="ZF_PHD_1"/>
    <property type="match status" value="1"/>
</dbReference>
<evidence type="ECO:0000313" key="8">
    <source>
        <dbReference type="Proteomes" id="UP001365128"/>
    </source>
</evidence>
<evidence type="ECO:0000259" key="6">
    <source>
        <dbReference type="PROSITE" id="PS50016"/>
    </source>
</evidence>
<feature type="domain" description="PHD-type" evidence="6">
    <location>
        <begin position="579"/>
        <end position="626"/>
    </location>
</feature>
<dbReference type="InterPro" id="IPR001965">
    <property type="entry name" value="Znf_PHD"/>
</dbReference>
<accession>A0ABR1ML55</accession>
<evidence type="ECO:0000256" key="2">
    <source>
        <dbReference type="ARBA" id="ARBA00022771"/>
    </source>
</evidence>
<dbReference type="EMBL" id="JBBPDW010000005">
    <property type="protein sequence ID" value="KAK7552497.1"/>
    <property type="molecule type" value="Genomic_DNA"/>
</dbReference>
<proteinExistence type="predicted"/>
<reference evidence="7 8" key="1">
    <citation type="submission" date="2024-04" db="EMBL/GenBank/DDBJ databases">
        <title>Phyllosticta paracitricarpa is synonymous to the EU quarantine fungus P. citricarpa based on phylogenomic analyses.</title>
        <authorList>
            <consortium name="Lawrence Berkeley National Laboratory"/>
            <person name="Van Ingen-Buijs V.A."/>
            <person name="Van Westerhoven A.C."/>
            <person name="Haridas S."/>
            <person name="Skiadas P."/>
            <person name="Martin F."/>
            <person name="Groenewald J.Z."/>
            <person name="Crous P.W."/>
            <person name="Seidl M.F."/>
        </authorList>
    </citation>
    <scope>NUCLEOTIDE SEQUENCE [LARGE SCALE GENOMIC DNA]</scope>
    <source>
        <strain evidence="7 8">CBS 122670</strain>
    </source>
</reference>
<dbReference type="InterPro" id="IPR011011">
    <property type="entry name" value="Znf_FYVE_PHD"/>
</dbReference>
<keyword evidence="3" id="KW-0862">Zinc</keyword>
<feature type="compositionally biased region" description="Low complexity" evidence="5">
    <location>
        <begin position="288"/>
        <end position="299"/>
    </location>
</feature>
<feature type="region of interest" description="Disordered" evidence="5">
    <location>
        <begin position="506"/>
        <end position="567"/>
    </location>
</feature>
<feature type="region of interest" description="Disordered" evidence="5">
    <location>
        <begin position="448"/>
        <end position="472"/>
    </location>
</feature>
<dbReference type="PANTHER" id="PTHR47636:SF1">
    <property type="entry name" value="TRANSCRIPTIONAL REGULATORY PROTEIN RCO1"/>
    <property type="match status" value="1"/>
</dbReference>
<organism evidence="7 8">
    <name type="scientific">Phyllosticta citricarpa</name>
    <dbReference type="NCBI Taxonomy" id="55181"/>
    <lineage>
        <taxon>Eukaryota</taxon>
        <taxon>Fungi</taxon>
        <taxon>Dikarya</taxon>
        <taxon>Ascomycota</taxon>
        <taxon>Pezizomycotina</taxon>
        <taxon>Dothideomycetes</taxon>
        <taxon>Dothideomycetes incertae sedis</taxon>
        <taxon>Botryosphaeriales</taxon>
        <taxon>Phyllostictaceae</taxon>
        <taxon>Phyllosticta</taxon>
    </lineage>
</organism>
<keyword evidence="2 4" id="KW-0863">Zinc-finger</keyword>
<dbReference type="PROSITE" id="PS50016">
    <property type="entry name" value="ZF_PHD_2"/>
    <property type="match status" value="2"/>
</dbReference>
<dbReference type="CDD" id="cd15489">
    <property type="entry name" value="PHD_SF"/>
    <property type="match status" value="1"/>
</dbReference>
<dbReference type="InterPro" id="IPR019787">
    <property type="entry name" value="Znf_PHD-finger"/>
</dbReference>
<dbReference type="Gene3D" id="3.30.40.10">
    <property type="entry name" value="Zinc/RING finger domain, C3HC4 (zinc finger)"/>
    <property type="match status" value="2"/>
</dbReference>
<evidence type="ECO:0000256" key="4">
    <source>
        <dbReference type="PROSITE-ProRule" id="PRU00146"/>
    </source>
</evidence>
<feature type="region of interest" description="Disordered" evidence="5">
    <location>
        <begin position="140"/>
        <end position="194"/>
    </location>
</feature>
<evidence type="ECO:0000256" key="3">
    <source>
        <dbReference type="ARBA" id="ARBA00022833"/>
    </source>
</evidence>
<feature type="compositionally biased region" description="Low complexity" evidence="5">
    <location>
        <begin position="547"/>
        <end position="559"/>
    </location>
</feature>
<dbReference type="InterPro" id="IPR052819">
    <property type="entry name" value="Chromatin_regulatory_protein"/>
</dbReference>
<feature type="compositionally biased region" description="Basic residues" evidence="5">
    <location>
        <begin position="532"/>
        <end position="545"/>
    </location>
</feature>
<feature type="region of interest" description="Disordered" evidence="5">
    <location>
        <begin position="1"/>
        <end position="116"/>
    </location>
</feature>
<feature type="compositionally biased region" description="Low complexity" evidence="5">
    <location>
        <begin position="10"/>
        <end position="32"/>
    </location>
</feature>